<evidence type="ECO:0000313" key="7">
    <source>
        <dbReference type="Proteomes" id="UP000291343"/>
    </source>
</evidence>
<dbReference type="GO" id="GO:0005793">
    <property type="term" value="C:endoplasmic reticulum-Golgi intermediate compartment"/>
    <property type="evidence" value="ECO:0007669"/>
    <property type="project" value="TreeGrafter"/>
</dbReference>
<dbReference type="GO" id="GO:0005795">
    <property type="term" value="C:Golgi stack"/>
    <property type="evidence" value="ECO:0007669"/>
    <property type="project" value="TreeGrafter"/>
</dbReference>
<dbReference type="FunCoup" id="A0A482WJM6">
    <property type="interactions" value="1050"/>
</dbReference>
<evidence type="ECO:0000259" key="5">
    <source>
        <dbReference type="Pfam" id="PF23524"/>
    </source>
</evidence>
<dbReference type="OrthoDB" id="2016523at2759"/>
<dbReference type="PANTHER" id="PTHR12062:SF9">
    <property type="entry name" value="ALPHA-1,3-MANNOSYL-GLYCOPROTEIN 4-BETA-N-ACETYLGLUCOSAMINYLTRANSFERASE A, ISOFORM A"/>
    <property type="match status" value="1"/>
</dbReference>
<sequence length="491" mass="56045">MTREGRLKLQQLDATYKAREEDVYLLGQQLGQLLADPPAMTSAAANASAAAELRTLLRNMTGLRPAAAGDSTQLLRLPSTYHFVPHLLLNPSISVALGVPTVNREDQSYLIATLQNLLEAMSQEEEELRIHEVFIAETDEEYILQVANDIKQHFEQEIECGLIEVIAPSPAYYPDLSQLRVTLGDSAERVRWRSKQNLDFAYLMMYSQPKAVFYVQLEDDILAKPHFLTTMKVTAYEKIANKQPWFVLDFCQLGFIGKMFRCVELPWLVQFFFMFYNDKPVDWLLDHMIYSKVCNLEKDNAACRKAKDELWVHCKPSLFQHIGTQSSLKGKVQKLKDKQFGKVKLFFPHVNPEATVVSEMNAYKLYTLKRAYAGETFFWGLLPQAGDHLNFKFKKPLFIKKYLFRSGNAEHPSDRFYNATVEVLPVVPIPEADNITTDGFIVVGKFDIKGKAEGAVNRKLGAIQELRLTIHSDSDNWAILSEIHIQPDDVR</sequence>
<dbReference type="GO" id="GO:0006487">
    <property type="term" value="P:protein N-linked glycosylation"/>
    <property type="evidence" value="ECO:0007669"/>
    <property type="project" value="TreeGrafter"/>
</dbReference>
<dbReference type="InterPro" id="IPR056576">
    <property type="entry name" value="MGAT4_A/B/C_C"/>
</dbReference>
<name>A0A482WJM6_LAOST</name>
<dbReference type="Pfam" id="PF04666">
    <property type="entry name" value="MGAT4_cons"/>
    <property type="match status" value="1"/>
</dbReference>
<dbReference type="STRING" id="195883.A0A482WJM6"/>
<evidence type="ECO:0000256" key="1">
    <source>
        <dbReference type="ARBA" id="ARBA00004922"/>
    </source>
</evidence>
<dbReference type="InParanoid" id="A0A482WJM6"/>
<dbReference type="AlphaFoldDB" id="A0A482WJM6"/>
<evidence type="ECO:0000259" key="4">
    <source>
        <dbReference type="Pfam" id="PF04666"/>
    </source>
</evidence>
<dbReference type="GO" id="GO:0005783">
    <property type="term" value="C:endoplasmic reticulum"/>
    <property type="evidence" value="ECO:0007669"/>
    <property type="project" value="TreeGrafter"/>
</dbReference>
<reference evidence="6 7" key="1">
    <citation type="journal article" date="2017" name="Gigascience">
        <title>Genome sequence of the small brown planthopper, Laodelphax striatellus.</title>
        <authorList>
            <person name="Zhu J."/>
            <person name="Jiang F."/>
            <person name="Wang X."/>
            <person name="Yang P."/>
            <person name="Bao Y."/>
            <person name="Zhao W."/>
            <person name="Wang W."/>
            <person name="Lu H."/>
            <person name="Wang Q."/>
            <person name="Cui N."/>
            <person name="Li J."/>
            <person name="Chen X."/>
            <person name="Luo L."/>
            <person name="Yu J."/>
            <person name="Kang L."/>
            <person name="Cui F."/>
        </authorList>
    </citation>
    <scope>NUCLEOTIDE SEQUENCE [LARGE SCALE GENOMIC DNA]</scope>
    <source>
        <strain evidence="6">Lst14</strain>
    </source>
</reference>
<keyword evidence="7" id="KW-1185">Reference proteome</keyword>
<feature type="domain" description="MGAT4 A/B/C C-terminal" evidence="5">
    <location>
        <begin position="354"/>
        <end position="482"/>
    </location>
</feature>
<evidence type="ECO:0000256" key="2">
    <source>
        <dbReference type="ARBA" id="ARBA00022676"/>
    </source>
</evidence>
<dbReference type="Pfam" id="PF23524">
    <property type="entry name" value="MGAT4A_C"/>
    <property type="match status" value="1"/>
</dbReference>
<dbReference type="GO" id="GO:0008375">
    <property type="term" value="F:acetylglucosaminyltransferase activity"/>
    <property type="evidence" value="ECO:0007669"/>
    <property type="project" value="TreeGrafter"/>
</dbReference>
<proteinExistence type="predicted"/>
<comment type="pathway">
    <text evidence="1">Protein modification; protein glycosylation.</text>
</comment>
<accession>A0A482WJM6</accession>
<evidence type="ECO:0008006" key="8">
    <source>
        <dbReference type="Google" id="ProtNLM"/>
    </source>
</evidence>
<organism evidence="6 7">
    <name type="scientific">Laodelphax striatellus</name>
    <name type="common">Small brown planthopper</name>
    <name type="synonym">Delphax striatella</name>
    <dbReference type="NCBI Taxonomy" id="195883"/>
    <lineage>
        <taxon>Eukaryota</taxon>
        <taxon>Metazoa</taxon>
        <taxon>Ecdysozoa</taxon>
        <taxon>Arthropoda</taxon>
        <taxon>Hexapoda</taxon>
        <taxon>Insecta</taxon>
        <taxon>Pterygota</taxon>
        <taxon>Neoptera</taxon>
        <taxon>Paraneoptera</taxon>
        <taxon>Hemiptera</taxon>
        <taxon>Auchenorrhyncha</taxon>
        <taxon>Fulgoroidea</taxon>
        <taxon>Delphacidae</taxon>
        <taxon>Criomorphinae</taxon>
        <taxon>Laodelphax</taxon>
    </lineage>
</organism>
<gene>
    <name evidence="6" type="ORF">LSTR_LSTR007747</name>
</gene>
<dbReference type="InterPro" id="IPR057279">
    <property type="entry name" value="MGAT4"/>
</dbReference>
<evidence type="ECO:0000256" key="3">
    <source>
        <dbReference type="ARBA" id="ARBA00022679"/>
    </source>
</evidence>
<evidence type="ECO:0000313" key="6">
    <source>
        <dbReference type="EMBL" id="RZF33719.1"/>
    </source>
</evidence>
<dbReference type="EMBL" id="QKKF02033568">
    <property type="protein sequence ID" value="RZF33719.1"/>
    <property type="molecule type" value="Genomic_DNA"/>
</dbReference>
<dbReference type="SMR" id="A0A482WJM6"/>
<keyword evidence="3" id="KW-0808">Transferase</keyword>
<protein>
    <recommendedName>
        <fullName evidence="8">Alpha-1,3-mannosyl-glycoprotein 4-beta-N-acetylglucosaminyltransferase B</fullName>
    </recommendedName>
</protein>
<keyword evidence="2" id="KW-0328">Glycosyltransferase</keyword>
<dbReference type="Proteomes" id="UP000291343">
    <property type="component" value="Unassembled WGS sequence"/>
</dbReference>
<feature type="domain" description="MGAT4 conserved region" evidence="4">
    <location>
        <begin position="94"/>
        <end position="340"/>
    </location>
</feature>
<comment type="caution">
    <text evidence="6">The sequence shown here is derived from an EMBL/GenBank/DDBJ whole genome shotgun (WGS) entry which is preliminary data.</text>
</comment>
<dbReference type="InterPro" id="IPR006759">
    <property type="entry name" value="Glyco_transf_54"/>
</dbReference>
<dbReference type="PANTHER" id="PTHR12062">
    <property type="entry name" value="N-ACETYLGLUCOSAMINYLTRANSFERASE VI"/>
    <property type="match status" value="1"/>
</dbReference>